<dbReference type="EMBL" id="BAAFJT010000005">
    <property type="protein sequence ID" value="GAB0189763.1"/>
    <property type="molecule type" value="Genomic_DNA"/>
</dbReference>
<evidence type="ECO:0000313" key="2">
    <source>
        <dbReference type="EMBL" id="GAB0189763.1"/>
    </source>
</evidence>
<dbReference type="AlphaFoldDB" id="A0ABC9WWD7"/>
<sequence length="66" mass="7541">MKEDLALWLTNLLGREITAETFMEKLDNGALLCRLAETLQEKFKENSFDANKPGKKKKEIAGKKDK</sequence>
<protein>
    <submittedName>
        <fullName evidence="2">Growth arrest-specific protein 2</fullName>
    </submittedName>
</protein>
<dbReference type="PANTHER" id="PTHR46756:SF9">
    <property type="entry name" value="GROWTH ARREST-SPECIFIC PROTEIN 2"/>
    <property type="match status" value="1"/>
</dbReference>
<accession>A0ABC9WWD7</accession>
<evidence type="ECO:0000313" key="3">
    <source>
        <dbReference type="Proteomes" id="UP001623348"/>
    </source>
</evidence>
<keyword evidence="3" id="KW-1185">Reference proteome</keyword>
<comment type="caution">
    <text evidence="2">The sequence shown here is derived from an EMBL/GenBank/DDBJ whole genome shotgun (WGS) entry which is preliminary data.</text>
</comment>
<dbReference type="InterPro" id="IPR036872">
    <property type="entry name" value="CH_dom_sf"/>
</dbReference>
<name>A0ABC9WWD7_GRUJA</name>
<dbReference type="SUPFAM" id="SSF47576">
    <property type="entry name" value="Calponin-homology domain, CH-domain"/>
    <property type="match status" value="1"/>
</dbReference>
<gene>
    <name evidence="2" type="ORF">GRJ2_001441600</name>
</gene>
<dbReference type="PANTHER" id="PTHR46756">
    <property type="entry name" value="TRANSGELIN"/>
    <property type="match status" value="1"/>
</dbReference>
<feature type="region of interest" description="Disordered" evidence="1">
    <location>
        <begin position="46"/>
        <end position="66"/>
    </location>
</feature>
<organism evidence="2 3">
    <name type="scientific">Grus japonensis</name>
    <name type="common">Japanese crane</name>
    <name type="synonym">Red-crowned crane</name>
    <dbReference type="NCBI Taxonomy" id="30415"/>
    <lineage>
        <taxon>Eukaryota</taxon>
        <taxon>Metazoa</taxon>
        <taxon>Chordata</taxon>
        <taxon>Craniata</taxon>
        <taxon>Vertebrata</taxon>
        <taxon>Euteleostomi</taxon>
        <taxon>Archelosauria</taxon>
        <taxon>Archosauria</taxon>
        <taxon>Dinosauria</taxon>
        <taxon>Saurischia</taxon>
        <taxon>Theropoda</taxon>
        <taxon>Coelurosauria</taxon>
        <taxon>Aves</taxon>
        <taxon>Neognathae</taxon>
        <taxon>Neoaves</taxon>
        <taxon>Gruiformes</taxon>
        <taxon>Gruidae</taxon>
        <taxon>Grus</taxon>
    </lineage>
</organism>
<dbReference type="Proteomes" id="UP001623348">
    <property type="component" value="Unassembled WGS sequence"/>
</dbReference>
<evidence type="ECO:0000256" key="1">
    <source>
        <dbReference type="SAM" id="MobiDB-lite"/>
    </source>
</evidence>
<reference evidence="2 3" key="1">
    <citation type="submission" date="2024-06" db="EMBL/GenBank/DDBJ databases">
        <title>The draft genome of Grus japonensis, version 3.</title>
        <authorList>
            <person name="Nabeshima K."/>
            <person name="Suzuki S."/>
            <person name="Onuma M."/>
        </authorList>
    </citation>
    <scope>NUCLEOTIDE SEQUENCE [LARGE SCALE GENOMIC DNA]</scope>
    <source>
        <strain evidence="2 3">451A</strain>
    </source>
</reference>
<dbReference type="Gene3D" id="1.10.418.10">
    <property type="entry name" value="Calponin-like domain"/>
    <property type="match status" value="1"/>
</dbReference>
<proteinExistence type="predicted"/>